<dbReference type="NCBIfam" id="NF003828">
    <property type="entry name" value="PRK05416.1"/>
    <property type="match status" value="1"/>
</dbReference>
<dbReference type="InterPro" id="IPR027417">
    <property type="entry name" value="P-loop_NTPase"/>
</dbReference>
<feature type="domain" description="RapZ C-terminal" evidence="7">
    <location>
        <begin position="161"/>
        <end position="280"/>
    </location>
</feature>
<evidence type="ECO:0000259" key="7">
    <source>
        <dbReference type="Pfam" id="PF22740"/>
    </source>
</evidence>
<accession>A0A1M6MDZ5</accession>
<dbReference type="InterPro" id="IPR005337">
    <property type="entry name" value="RapZ-like"/>
</dbReference>
<dbReference type="InterPro" id="IPR053930">
    <property type="entry name" value="RapZ-like_N"/>
</dbReference>
<evidence type="ECO:0000313" key="8">
    <source>
        <dbReference type="EMBL" id="SHJ81712.1"/>
    </source>
</evidence>
<dbReference type="STRING" id="198092.SAMN02745194_03455"/>
<evidence type="ECO:0000313" key="9">
    <source>
        <dbReference type="Proteomes" id="UP000184387"/>
    </source>
</evidence>
<dbReference type="GO" id="GO:0005525">
    <property type="term" value="F:GTP binding"/>
    <property type="evidence" value="ECO:0007669"/>
    <property type="project" value="UniProtKB-UniRule"/>
</dbReference>
<keyword evidence="9" id="KW-1185">Reference proteome</keyword>
<name>A0A1M6MDZ5_9PROT</name>
<keyword evidence="1 4" id="KW-0547">Nucleotide-binding</keyword>
<keyword evidence="2 4" id="KW-0067">ATP-binding</keyword>
<evidence type="ECO:0000256" key="1">
    <source>
        <dbReference type="ARBA" id="ARBA00022741"/>
    </source>
</evidence>
<dbReference type="AlphaFoldDB" id="A0A1M6MDZ5"/>
<evidence type="ECO:0000256" key="3">
    <source>
        <dbReference type="ARBA" id="ARBA00023134"/>
    </source>
</evidence>
<reference evidence="8 9" key="1">
    <citation type="submission" date="2016-11" db="EMBL/GenBank/DDBJ databases">
        <authorList>
            <person name="Jaros S."/>
            <person name="Januszkiewicz K."/>
            <person name="Wedrychowicz H."/>
        </authorList>
    </citation>
    <scope>NUCLEOTIDE SEQUENCE [LARGE SCALE GENOMIC DNA]</scope>
    <source>
        <strain evidence="8 9">DSM 14916</strain>
    </source>
</reference>
<evidence type="ECO:0000259" key="6">
    <source>
        <dbReference type="Pfam" id="PF03668"/>
    </source>
</evidence>
<protein>
    <submittedName>
        <fullName evidence="8">UPF0042 nucleotide-binding protein</fullName>
    </submittedName>
</protein>
<feature type="region of interest" description="Disordered" evidence="5">
    <location>
        <begin position="294"/>
        <end position="339"/>
    </location>
</feature>
<dbReference type="PANTHER" id="PTHR30448:SF0">
    <property type="entry name" value="RNASE ADAPTER PROTEIN RAPZ"/>
    <property type="match status" value="1"/>
</dbReference>
<dbReference type="PIRSF" id="PIRSF005052">
    <property type="entry name" value="P-loopkin"/>
    <property type="match status" value="1"/>
</dbReference>
<dbReference type="Proteomes" id="UP000184387">
    <property type="component" value="Unassembled WGS sequence"/>
</dbReference>
<evidence type="ECO:0000256" key="2">
    <source>
        <dbReference type="ARBA" id="ARBA00022840"/>
    </source>
</evidence>
<dbReference type="InterPro" id="IPR053931">
    <property type="entry name" value="RapZ_C"/>
</dbReference>
<dbReference type="RefSeq" id="WP_073136966.1">
    <property type="nucleotide sequence ID" value="NZ_FQZF01000021.1"/>
</dbReference>
<sequence>MVVVTGLSGAGKSSVLRVLEDLGHETVDNPPLAVLGELMAGPGEGPLAIGVDTRTRGFDAMALLAGLDALRARGAAAPELLFVDAAEEVLLRRFSETRRRHPLAPAGMAGGGVADGIAREEEALAPLREAADWVLDTSGLPLPDMRRMIERRYGPAGLAGMTVTVQSFGYPRGLPREADLVLDLRFLRNPHYDPVLRPMTGRDAAVADYIEGDPEWGPFWARMTALLDPLLPAYEAGGKKYLTLALGCTGGKHRSVFAAERLARHFARAGWPVDLSHRELGLREAFHGARLQAAPAAPHIDPQSMTETTPAAPRTAQINPLDNKLAQPCPARAAIPDPR</sequence>
<dbReference type="EMBL" id="FQZF01000021">
    <property type="protein sequence ID" value="SHJ81712.1"/>
    <property type="molecule type" value="Genomic_DNA"/>
</dbReference>
<feature type="domain" description="RapZ-like N-terminal" evidence="6">
    <location>
        <begin position="1"/>
        <end position="153"/>
    </location>
</feature>
<dbReference type="GO" id="GO:0005524">
    <property type="term" value="F:ATP binding"/>
    <property type="evidence" value="ECO:0007669"/>
    <property type="project" value="UniProtKB-UniRule"/>
</dbReference>
<dbReference type="Pfam" id="PF22740">
    <property type="entry name" value="PapZ_C"/>
    <property type="match status" value="1"/>
</dbReference>
<dbReference type="Pfam" id="PF03668">
    <property type="entry name" value="RapZ-like_N"/>
    <property type="match status" value="1"/>
</dbReference>
<dbReference type="SUPFAM" id="SSF52540">
    <property type="entry name" value="P-loop containing nucleoside triphosphate hydrolases"/>
    <property type="match status" value="1"/>
</dbReference>
<evidence type="ECO:0000256" key="5">
    <source>
        <dbReference type="SAM" id="MobiDB-lite"/>
    </source>
</evidence>
<gene>
    <name evidence="8" type="ORF">SAMN02745194_03455</name>
</gene>
<feature type="binding site" evidence="4">
    <location>
        <begin position="52"/>
        <end position="55"/>
    </location>
    <ligand>
        <name>GTP</name>
        <dbReference type="ChEBI" id="CHEBI:37565"/>
    </ligand>
</feature>
<evidence type="ECO:0000256" key="4">
    <source>
        <dbReference type="HAMAP-Rule" id="MF_00636"/>
    </source>
</evidence>
<dbReference type="PANTHER" id="PTHR30448">
    <property type="entry name" value="RNASE ADAPTER PROTEIN RAPZ"/>
    <property type="match status" value="1"/>
</dbReference>
<organism evidence="8 9">
    <name type="scientific">Muricoccus roseus</name>
    <dbReference type="NCBI Taxonomy" id="198092"/>
    <lineage>
        <taxon>Bacteria</taxon>
        <taxon>Pseudomonadati</taxon>
        <taxon>Pseudomonadota</taxon>
        <taxon>Alphaproteobacteria</taxon>
        <taxon>Acetobacterales</taxon>
        <taxon>Roseomonadaceae</taxon>
        <taxon>Muricoccus</taxon>
    </lineage>
</organism>
<feature type="binding site" evidence="4">
    <location>
        <begin position="6"/>
        <end position="13"/>
    </location>
    <ligand>
        <name>ATP</name>
        <dbReference type="ChEBI" id="CHEBI:30616"/>
    </ligand>
</feature>
<proteinExistence type="inferred from homology"/>
<keyword evidence="3 4" id="KW-0342">GTP-binding</keyword>
<dbReference type="HAMAP" id="MF_00636">
    <property type="entry name" value="RapZ_like"/>
    <property type="match status" value="1"/>
</dbReference>